<dbReference type="OrthoDB" id="960003at2"/>
<evidence type="ECO:0000313" key="4">
    <source>
        <dbReference type="Proteomes" id="UP000238375"/>
    </source>
</evidence>
<evidence type="ECO:0000256" key="1">
    <source>
        <dbReference type="SAM" id="SignalP"/>
    </source>
</evidence>
<evidence type="ECO:0000259" key="2">
    <source>
        <dbReference type="Pfam" id="PF18962"/>
    </source>
</evidence>
<evidence type="ECO:0000313" key="3">
    <source>
        <dbReference type="EMBL" id="PRY44114.1"/>
    </source>
</evidence>
<comment type="caution">
    <text evidence="3">The sequence shown here is derived from an EMBL/GenBank/DDBJ whole genome shotgun (WGS) entry which is preliminary data.</text>
</comment>
<feature type="domain" description="Secretion system C-terminal sorting" evidence="2">
    <location>
        <begin position="47"/>
        <end position="116"/>
    </location>
</feature>
<name>A0A2T0TER0_9BACT</name>
<keyword evidence="1" id="KW-0732">Signal</keyword>
<dbReference type="Proteomes" id="UP000238375">
    <property type="component" value="Unassembled WGS sequence"/>
</dbReference>
<dbReference type="InterPro" id="IPR026444">
    <property type="entry name" value="Secre_tail"/>
</dbReference>
<reference evidence="3 4" key="1">
    <citation type="submission" date="2018-03" db="EMBL/GenBank/DDBJ databases">
        <title>Genomic Encyclopedia of Archaeal and Bacterial Type Strains, Phase II (KMG-II): from individual species to whole genera.</title>
        <authorList>
            <person name="Goeker M."/>
        </authorList>
    </citation>
    <scope>NUCLEOTIDE SEQUENCE [LARGE SCALE GENOMIC DNA]</scope>
    <source>
        <strain evidence="3 4">DSM 28354</strain>
    </source>
</reference>
<protein>
    <submittedName>
        <fullName evidence="3">Putative secreted protein (Por secretion system target)</fullName>
    </submittedName>
</protein>
<gene>
    <name evidence="3" type="ORF">CLV58_10383</name>
</gene>
<feature type="chain" id="PRO_5015766285" evidence="1">
    <location>
        <begin position="19"/>
        <end position="131"/>
    </location>
</feature>
<dbReference type="AlphaFoldDB" id="A0A2T0TER0"/>
<dbReference type="RefSeq" id="WP_106136541.1">
    <property type="nucleotide sequence ID" value="NZ_PVTE01000003.1"/>
</dbReference>
<sequence>MKTLVNTLLIALTLVSSAATLSTAKPIVRPVKQAAAYEVGIYTAIDGNLRLALDKQKGGRVTICIKNAQGRKLLTEYAGKGETKSRYNFNVNELPDGVYTVEISNGVQTTTHELTINTPKAETPSRQIALN</sequence>
<dbReference type="EMBL" id="PVTE01000003">
    <property type="protein sequence ID" value="PRY44114.1"/>
    <property type="molecule type" value="Genomic_DNA"/>
</dbReference>
<feature type="signal peptide" evidence="1">
    <location>
        <begin position="1"/>
        <end position="18"/>
    </location>
</feature>
<accession>A0A2T0TER0</accession>
<keyword evidence="4" id="KW-1185">Reference proteome</keyword>
<dbReference type="Pfam" id="PF18962">
    <property type="entry name" value="Por_Secre_tail"/>
    <property type="match status" value="1"/>
</dbReference>
<organism evidence="3 4">
    <name type="scientific">Spirosoma oryzae</name>
    <dbReference type="NCBI Taxonomy" id="1469603"/>
    <lineage>
        <taxon>Bacteria</taxon>
        <taxon>Pseudomonadati</taxon>
        <taxon>Bacteroidota</taxon>
        <taxon>Cytophagia</taxon>
        <taxon>Cytophagales</taxon>
        <taxon>Cytophagaceae</taxon>
        <taxon>Spirosoma</taxon>
    </lineage>
</organism>
<proteinExistence type="predicted"/>